<evidence type="ECO:0000313" key="3">
    <source>
        <dbReference type="EMBL" id="SVA47995.1"/>
    </source>
</evidence>
<gene>
    <name evidence="3" type="ORF">METZ01_LOCUS100849</name>
</gene>
<keyword evidence="2" id="KW-0812">Transmembrane</keyword>
<feature type="non-terminal residue" evidence="3">
    <location>
        <position position="1"/>
    </location>
</feature>
<proteinExistence type="predicted"/>
<reference evidence="3" key="1">
    <citation type="submission" date="2018-05" db="EMBL/GenBank/DDBJ databases">
        <authorList>
            <person name="Lanie J.A."/>
            <person name="Ng W.-L."/>
            <person name="Kazmierczak K.M."/>
            <person name="Andrzejewski T.M."/>
            <person name="Davidsen T.M."/>
            <person name="Wayne K.J."/>
            <person name="Tettelin H."/>
            <person name="Glass J.I."/>
            <person name="Rusch D."/>
            <person name="Podicherti R."/>
            <person name="Tsui H.-C.T."/>
            <person name="Winkler M.E."/>
        </authorList>
    </citation>
    <scope>NUCLEOTIDE SEQUENCE</scope>
</reference>
<accession>A0A381W666</accession>
<keyword evidence="2" id="KW-1133">Transmembrane helix</keyword>
<feature type="compositionally biased region" description="Low complexity" evidence="1">
    <location>
        <begin position="49"/>
        <end position="60"/>
    </location>
</feature>
<organism evidence="3">
    <name type="scientific">marine metagenome</name>
    <dbReference type="NCBI Taxonomy" id="408172"/>
    <lineage>
        <taxon>unclassified sequences</taxon>
        <taxon>metagenomes</taxon>
        <taxon>ecological metagenomes</taxon>
    </lineage>
</organism>
<keyword evidence="2" id="KW-0472">Membrane</keyword>
<evidence type="ECO:0000256" key="2">
    <source>
        <dbReference type="SAM" id="Phobius"/>
    </source>
</evidence>
<feature type="transmembrane region" description="Helical" evidence="2">
    <location>
        <begin position="18"/>
        <end position="36"/>
    </location>
</feature>
<protein>
    <submittedName>
        <fullName evidence="3">Uncharacterized protein</fullName>
    </submittedName>
</protein>
<feature type="region of interest" description="Disordered" evidence="1">
    <location>
        <begin position="44"/>
        <end position="69"/>
    </location>
</feature>
<name>A0A381W666_9ZZZZ</name>
<evidence type="ECO:0000256" key="1">
    <source>
        <dbReference type="SAM" id="MobiDB-lite"/>
    </source>
</evidence>
<dbReference type="AlphaFoldDB" id="A0A381W666"/>
<dbReference type="EMBL" id="UINC01010820">
    <property type="protein sequence ID" value="SVA47995.1"/>
    <property type="molecule type" value="Genomic_DNA"/>
</dbReference>
<sequence length="104" mass="11294">VRTTTRTNKKKGSSIRSFYVIYTIIALCILSIALVGCGSNNSDSMPIATTTPTKETPTRTQNPTSTFTPTPLVIDGTRIDLDLGEFYIRSNKSSEISGEITFVA</sequence>
<feature type="non-terminal residue" evidence="3">
    <location>
        <position position="104"/>
    </location>
</feature>